<keyword evidence="5" id="KW-1185">Reference proteome</keyword>
<proteinExistence type="predicted"/>
<evidence type="ECO:0000256" key="2">
    <source>
        <dbReference type="SAM" id="Phobius"/>
    </source>
</evidence>
<feature type="compositionally biased region" description="Basic and acidic residues" evidence="1">
    <location>
        <begin position="98"/>
        <end position="110"/>
    </location>
</feature>
<sequence length="357" mass="38103">MDKTTTHRLHQGETSKYPDAGGRGRFQRGAAHPGEGLFSGRRGSCRGWGQHTAGTGRRARGRRDFGSVFWRRGLLGHCIARAARGRASVCTLLLPSEDPPRGKRSDRSPKGAEAARQTASPSATRPGARRFHTRAAALRCAMRERSAMSSLGKADAVASCLPSQCFDPLTRFCVRCSDLFKDNATEPVHVASTSAPPPTLPSVDLPSTLLIFGVPVLVVLLLVLAALCGLLACKARKQRRKSRKTEQEAKESLGETGPLSSPGYPDFAAPKGEADPARGPCPHLNGGLKAPGPPGRDSAKRRPCCQGDVERDVVLLAATWPHHEEHGHGFPLPATELGATALVTTKTTQDCVGEERP</sequence>
<dbReference type="GO" id="GO:0031296">
    <property type="term" value="P:B cell costimulation"/>
    <property type="evidence" value="ECO:0007669"/>
    <property type="project" value="TreeGrafter"/>
</dbReference>
<dbReference type="PANTHER" id="PTHR20437:SF2">
    <property type="entry name" value="TUMOR NECROSIS FACTOR RECEPTOR SUPERFAMILY MEMBER 13C"/>
    <property type="match status" value="1"/>
</dbReference>
<reference evidence="4" key="2">
    <citation type="submission" date="2025-09" db="UniProtKB">
        <authorList>
            <consortium name="Ensembl"/>
        </authorList>
    </citation>
    <scope>IDENTIFICATION</scope>
</reference>
<evidence type="ECO:0000259" key="3">
    <source>
        <dbReference type="Pfam" id="PF09256"/>
    </source>
</evidence>
<dbReference type="InterPro" id="IPR043521">
    <property type="entry name" value="TNFR_13C/17"/>
</dbReference>
<keyword evidence="2" id="KW-0812">Transmembrane</keyword>
<accession>A0A8B9BJD9</accession>
<dbReference type="GeneTree" id="ENSGT00940000154485"/>
<feature type="region of interest" description="Disordered" evidence="1">
    <location>
        <begin position="239"/>
        <end position="303"/>
    </location>
</feature>
<dbReference type="GO" id="GO:0042102">
    <property type="term" value="P:positive regulation of T cell proliferation"/>
    <property type="evidence" value="ECO:0007669"/>
    <property type="project" value="TreeGrafter"/>
</dbReference>
<feature type="compositionally biased region" description="Basic and acidic residues" evidence="1">
    <location>
        <begin position="1"/>
        <end position="13"/>
    </location>
</feature>
<protein>
    <recommendedName>
        <fullName evidence="3">Tumour necrosis factor receptor 13C TALL-1 binding domain-containing protein</fullName>
    </recommendedName>
</protein>
<feature type="transmembrane region" description="Helical" evidence="2">
    <location>
        <begin position="209"/>
        <end position="233"/>
    </location>
</feature>
<evidence type="ECO:0000313" key="5">
    <source>
        <dbReference type="Proteomes" id="UP000694426"/>
    </source>
</evidence>
<dbReference type="GO" id="GO:0009897">
    <property type="term" value="C:external side of plasma membrane"/>
    <property type="evidence" value="ECO:0007669"/>
    <property type="project" value="TreeGrafter"/>
</dbReference>
<dbReference type="GO" id="GO:0031295">
    <property type="term" value="P:T cell costimulation"/>
    <property type="evidence" value="ECO:0007669"/>
    <property type="project" value="TreeGrafter"/>
</dbReference>
<keyword evidence="2" id="KW-1133">Transmembrane helix</keyword>
<keyword evidence="2" id="KW-0472">Membrane</keyword>
<dbReference type="Ensembl" id="ENSABRT00000007606.1">
    <property type="protein sequence ID" value="ENSABRP00000005273.1"/>
    <property type="gene ID" value="ENSABRG00000004906.1"/>
</dbReference>
<name>A0A8B9BJD9_9AVES</name>
<organism evidence="4 5">
    <name type="scientific">Anser brachyrhynchus</name>
    <name type="common">Pink-footed goose</name>
    <dbReference type="NCBI Taxonomy" id="132585"/>
    <lineage>
        <taxon>Eukaryota</taxon>
        <taxon>Metazoa</taxon>
        <taxon>Chordata</taxon>
        <taxon>Craniata</taxon>
        <taxon>Vertebrata</taxon>
        <taxon>Euteleostomi</taxon>
        <taxon>Archelosauria</taxon>
        <taxon>Archosauria</taxon>
        <taxon>Dinosauria</taxon>
        <taxon>Saurischia</taxon>
        <taxon>Theropoda</taxon>
        <taxon>Coelurosauria</taxon>
        <taxon>Aves</taxon>
        <taxon>Neognathae</taxon>
        <taxon>Galloanserae</taxon>
        <taxon>Anseriformes</taxon>
        <taxon>Anatidae</taxon>
        <taxon>Anserinae</taxon>
        <taxon>Anser</taxon>
    </lineage>
</organism>
<feature type="region of interest" description="Disordered" evidence="1">
    <location>
        <begin position="93"/>
        <end position="129"/>
    </location>
</feature>
<dbReference type="GO" id="GO:0030890">
    <property type="term" value="P:positive regulation of B cell proliferation"/>
    <property type="evidence" value="ECO:0007669"/>
    <property type="project" value="TreeGrafter"/>
</dbReference>
<dbReference type="InterPro" id="IPR015336">
    <property type="entry name" value="TNFR_13C_TALL-1-bd"/>
</dbReference>
<dbReference type="GO" id="GO:0038023">
    <property type="term" value="F:signaling receptor activity"/>
    <property type="evidence" value="ECO:0007669"/>
    <property type="project" value="InterPro"/>
</dbReference>
<evidence type="ECO:0000256" key="1">
    <source>
        <dbReference type="SAM" id="MobiDB-lite"/>
    </source>
</evidence>
<dbReference type="InterPro" id="IPR022338">
    <property type="entry name" value="TNFR_13C"/>
</dbReference>
<dbReference type="PRINTS" id="PR01964">
    <property type="entry name" value="TNFACTORR13C"/>
</dbReference>
<reference evidence="4" key="1">
    <citation type="submission" date="2025-08" db="UniProtKB">
        <authorList>
            <consortium name="Ensembl"/>
        </authorList>
    </citation>
    <scope>IDENTIFICATION</scope>
</reference>
<dbReference type="GO" id="GO:0033209">
    <property type="term" value="P:tumor necrosis factor-mediated signaling pathway"/>
    <property type="evidence" value="ECO:0007669"/>
    <property type="project" value="InterPro"/>
</dbReference>
<dbReference type="PANTHER" id="PTHR20437">
    <property type="entry name" value="TUMOR NECROSIS FACTOR RECEPTOR SUBFAMILY MEMBER 13/17"/>
    <property type="match status" value="1"/>
</dbReference>
<feature type="region of interest" description="Disordered" evidence="1">
    <location>
        <begin position="1"/>
        <end position="43"/>
    </location>
</feature>
<dbReference type="Pfam" id="PF09256">
    <property type="entry name" value="BaffR-Tall_bind"/>
    <property type="match status" value="1"/>
</dbReference>
<feature type="compositionally biased region" description="Basic and acidic residues" evidence="1">
    <location>
        <begin position="244"/>
        <end position="253"/>
    </location>
</feature>
<feature type="domain" description="Tumour necrosis factor receptor 13C TALL-1 binding" evidence="3">
    <location>
        <begin position="159"/>
        <end position="177"/>
    </location>
</feature>
<dbReference type="AlphaFoldDB" id="A0A8B9BJD9"/>
<evidence type="ECO:0000313" key="4">
    <source>
        <dbReference type="Ensembl" id="ENSABRP00000005273.1"/>
    </source>
</evidence>
<dbReference type="Proteomes" id="UP000694426">
    <property type="component" value="Unplaced"/>
</dbReference>